<gene>
    <name evidence="11" type="ORF">CINC_LOCUS1364</name>
</gene>
<evidence type="ECO:0000256" key="2">
    <source>
        <dbReference type="ARBA" id="ARBA00005814"/>
    </source>
</evidence>
<keyword evidence="12" id="KW-1185">Reference proteome</keyword>
<keyword evidence="4 9" id="KW-0812">Transmembrane</keyword>
<organism evidence="11 12">
    <name type="scientific">Chrysodeixis includens</name>
    <name type="common">Soybean looper</name>
    <name type="synonym">Pseudoplusia includens</name>
    <dbReference type="NCBI Taxonomy" id="689277"/>
    <lineage>
        <taxon>Eukaryota</taxon>
        <taxon>Metazoa</taxon>
        <taxon>Ecdysozoa</taxon>
        <taxon>Arthropoda</taxon>
        <taxon>Hexapoda</taxon>
        <taxon>Insecta</taxon>
        <taxon>Pterygota</taxon>
        <taxon>Neoptera</taxon>
        <taxon>Endopterygota</taxon>
        <taxon>Lepidoptera</taxon>
        <taxon>Glossata</taxon>
        <taxon>Ditrysia</taxon>
        <taxon>Noctuoidea</taxon>
        <taxon>Noctuidae</taxon>
        <taxon>Plusiinae</taxon>
        <taxon>Chrysodeixis</taxon>
    </lineage>
</organism>
<dbReference type="PANTHER" id="PTHR48041:SF6">
    <property type="entry name" value="PROTEIN WHITE-LIKE PROTEIN"/>
    <property type="match status" value="1"/>
</dbReference>
<dbReference type="SUPFAM" id="SSF52540">
    <property type="entry name" value="P-loop containing nucleoside triphosphate hydrolases"/>
    <property type="match status" value="1"/>
</dbReference>
<sequence>MKVDKESCLPGPVDTKPIISDRKGSLKVTITPAQHKTLTHLPKRPPVDLAFTDLTYKVQEGRKSNVKTILKSVSGRLRSGELTAIMGPSGAGKSTLLNILTGYKTSGMEGSITVNGMERNLSSFRKLSCYIMQDNQLHGNLTVEEAMAVATALKLPSATTTADKEEVIQEILETLGLSEHHKTMTSNLSGGQKKRLSIALELVNNPPIMFFDEPTSGLDSSSCFQCISLLKTLARGGRTIICTIHQPSARLFEMFDHLYTLADGQCVYQGSTGRLVEWLGSLNLQCPSYHNPASFIIEVSCGEYGDNTGKLVRAINNGQNDIRNGVPFPDSKVPDYNNKQAMEESLSKEWNKNDLAQVQEKFKDNGTNNGNGNLQNGILQYAASEIAKGDPLVVQMDSEKQDNVEVALLGGEGSPKRYATSELTQFWVVLKRTLLFSRRDWTLMYLRLFAHILVGFLIGALYYDIGDDGSKVLSNLGFLFFNMLFLMYTSMTITILSFPLEMPVLVKEHFNRWYSLRSYYLAITVSDIPFQAIFCVIYVVIVYLLTSQPPVWFRFSMFLSSCLLISFVAQSVGLVVGAAMNVQNGVFLAPVMSVPFLLFSGFFVSFNAIPVYLRWITYLSYIRYGFEGTALATYSFDRPKLKCHQTYCHFKNPETTLEELDMLNADFTLDIAALCLIFLVLRISAFLFLRWKLKSTR</sequence>
<keyword evidence="7 9" id="KW-1133">Transmembrane helix</keyword>
<comment type="subcellular location">
    <subcellularLocation>
        <location evidence="1">Membrane</location>
        <topology evidence="1">Multi-pass membrane protein</topology>
    </subcellularLocation>
</comment>
<feature type="transmembrane region" description="Helical" evidence="9">
    <location>
        <begin position="557"/>
        <end position="579"/>
    </location>
</feature>
<dbReference type="InterPro" id="IPR027417">
    <property type="entry name" value="P-loop_NTPase"/>
</dbReference>
<feature type="domain" description="ABC transporter" evidence="10">
    <location>
        <begin position="49"/>
        <end position="288"/>
    </location>
</feature>
<feature type="transmembrane region" description="Helical" evidence="9">
    <location>
        <begin position="475"/>
        <end position="498"/>
    </location>
</feature>
<dbReference type="PANTHER" id="PTHR48041">
    <property type="entry name" value="ABC TRANSPORTER G FAMILY MEMBER 28"/>
    <property type="match status" value="1"/>
</dbReference>
<evidence type="ECO:0000256" key="9">
    <source>
        <dbReference type="SAM" id="Phobius"/>
    </source>
</evidence>
<protein>
    <recommendedName>
        <fullName evidence="10">ABC transporter domain-containing protein</fullName>
    </recommendedName>
</protein>
<comment type="similarity">
    <text evidence="2">Belongs to the ABC transporter superfamily. ABCG family. Eye pigment precursor importer (TC 3.A.1.204) subfamily.</text>
</comment>
<dbReference type="OrthoDB" id="66620at2759"/>
<dbReference type="SMART" id="SM00382">
    <property type="entry name" value="AAA"/>
    <property type="match status" value="1"/>
</dbReference>
<dbReference type="PROSITE" id="PS50893">
    <property type="entry name" value="ABC_TRANSPORTER_2"/>
    <property type="match status" value="1"/>
</dbReference>
<dbReference type="InterPro" id="IPR003439">
    <property type="entry name" value="ABC_transporter-like_ATP-bd"/>
</dbReference>
<evidence type="ECO:0000256" key="3">
    <source>
        <dbReference type="ARBA" id="ARBA00022448"/>
    </source>
</evidence>
<keyword evidence="5" id="KW-0547">Nucleotide-binding</keyword>
<reference evidence="11" key="1">
    <citation type="submission" date="2021-12" db="EMBL/GenBank/DDBJ databases">
        <authorList>
            <person name="King R."/>
        </authorList>
    </citation>
    <scope>NUCLEOTIDE SEQUENCE</scope>
</reference>
<accession>A0A9P0BLW8</accession>
<proteinExistence type="inferred from homology"/>
<keyword evidence="8 9" id="KW-0472">Membrane</keyword>
<evidence type="ECO:0000256" key="4">
    <source>
        <dbReference type="ARBA" id="ARBA00022692"/>
    </source>
</evidence>
<dbReference type="InterPro" id="IPR050352">
    <property type="entry name" value="ABCG_transporters"/>
</dbReference>
<evidence type="ECO:0000256" key="5">
    <source>
        <dbReference type="ARBA" id="ARBA00022741"/>
    </source>
</evidence>
<evidence type="ECO:0000256" key="7">
    <source>
        <dbReference type="ARBA" id="ARBA00022989"/>
    </source>
</evidence>
<evidence type="ECO:0000259" key="10">
    <source>
        <dbReference type="PROSITE" id="PS50893"/>
    </source>
</evidence>
<dbReference type="Pfam" id="PF00005">
    <property type="entry name" value="ABC_tran"/>
    <property type="match status" value="1"/>
</dbReference>
<feature type="transmembrane region" description="Helical" evidence="9">
    <location>
        <begin position="444"/>
        <end position="463"/>
    </location>
</feature>
<name>A0A9P0BLW8_CHRIL</name>
<dbReference type="CDD" id="cd03213">
    <property type="entry name" value="ABCG_EPDR"/>
    <property type="match status" value="1"/>
</dbReference>
<dbReference type="GO" id="GO:0005524">
    <property type="term" value="F:ATP binding"/>
    <property type="evidence" value="ECO:0007669"/>
    <property type="project" value="UniProtKB-KW"/>
</dbReference>
<dbReference type="InterPro" id="IPR017871">
    <property type="entry name" value="ABC_transporter-like_CS"/>
</dbReference>
<dbReference type="GO" id="GO:0005886">
    <property type="term" value="C:plasma membrane"/>
    <property type="evidence" value="ECO:0007669"/>
    <property type="project" value="TreeGrafter"/>
</dbReference>
<keyword evidence="3" id="KW-0813">Transport</keyword>
<dbReference type="PROSITE" id="PS00211">
    <property type="entry name" value="ABC_TRANSPORTER_1"/>
    <property type="match status" value="1"/>
</dbReference>
<dbReference type="GO" id="GO:0140359">
    <property type="term" value="F:ABC-type transporter activity"/>
    <property type="evidence" value="ECO:0007669"/>
    <property type="project" value="InterPro"/>
</dbReference>
<dbReference type="FunFam" id="3.40.50.300:FF:000891">
    <property type="entry name" value="ATP-binding cassette sub-family G member"/>
    <property type="match status" value="1"/>
</dbReference>
<dbReference type="InterPro" id="IPR013525">
    <property type="entry name" value="ABC2_TM"/>
</dbReference>
<evidence type="ECO:0000256" key="1">
    <source>
        <dbReference type="ARBA" id="ARBA00004141"/>
    </source>
</evidence>
<dbReference type="Gene3D" id="3.40.50.300">
    <property type="entry name" value="P-loop containing nucleotide triphosphate hydrolases"/>
    <property type="match status" value="1"/>
</dbReference>
<evidence type="ECO:0000256" key="6">
    <source>
        <dbReference type="ARBA" id="ARBA00022840"/>
    </source>
</evidence>
<dbReference type="Proteomes" id="UP001154114">
    <property type="component" value="Chromosome 11"/>
</dbReference>
<dbReference type="InterPro" id="IPR003593">
    <property type="entry name" value="AAA+_ATPase"/>
</dbReference>
<dbReference type="Pfam" id="PF01061">
    <property type="entry name" value="ABC2_membrane"/>
    <property type="match status" value="1"/>
</dbReference>
<dbReference type="EMBL" id="LR824014">
    <property type="protein sequence ID" value="CAH0581117.1"/>
    <property type="molecule type" value="Genomic_DNA"/>
</dbReference>
<keyword evidence="6" id="KW-0067">ATP-binding</keyword>
<dbReference type="AlphaFoldDB" id="A0A9P0BLW8"/>
<evidence type="ECO:0000313" key="11">
    <source>
        <dbReference type="EMBL" id="CAH0581117.1"/>
    </source>
</evidence>
<feature type="transmembrane region" description="Helical" evidence="9">
    <location>
        <begin position="519"/>
        <end position="545"/>
    </location>
</feature>
<evidence type="ECO:0000256" key="8">
    <source>
        <dbReference type="ARBA" id="ARBA00023136"/>
    </source>
</evidence>
<evidence type="ECO:0000313" key="12">
    <source>
        <dbReference type="Proteomes" id="UP001154114"/>
    </source>
</evidence>
<feature type="transmembrane region" description="Helical" evidence="9">
    <location>
        <begin position="586"/>
        <end position="609"/>
    </location>
</feature>
<dbReference type="GO" id="GO:0016887">
    <property type="term" value="F:ATP hydrolysis activity"/>
    <property type="evidence" value="ECO:0007669"/>
    <property type="project" value="InterPro"/>
</dbReference>
<feature type="transmembrane region" description="Helical" evidence="9">
    <location>
        <begin position="671"/>
        <end position="689"/>
    </location>
</feature>